<reference evidence="8" key="1">
    <citation type="journal article" date="2021" name="PeerJ">
        <title>Extensive microbial diversity within the chicken gut microbiome revealed by metagenomics and culture.</title>
        <authorList>
            <person name="Gilroy R."/>
            <person name="Ravi A."/>
            <person name="Getino M."/>
            <person name="Pursley I."/>
            <person name="Horton D.L."/>
            <person name="Alikhan N.F."/>
            <person name="Baker D."/>
            <person name="Gharbi K."/>
            <person name="Hall N."/>
            <person name="Watson M."/>
            <person name="Adriaenssens E.M."/>
            <person name="Foster-Nyarko E."/>
            <person name="Jarju S."/>
            <person name="Secka A."/>
            <person name="Antonio M."/>
            <person name="Oren A."/>
            <person name="Chaudhuri R.R."/>
            <person name="La Ragione R."/>
            <person name="Hildebrand F."/>
            <person name="Pallen M.J."/>
        </authorList>
    </citation>
    <scope>NUCLEOTIDE SEQUENCE</scope>
    <source>
        <strain evidence="8">ChiGjej4B4-7305</strain>
    </source>
</reference>
<sequence>MAAPSSGRHLSARNRARSERQQTIADYVLAKGVATPNELTEVAGASLMTVHRDLDELARKGLLRKFHGGVSAQPSSVFESSSAYRLNVQSEHKEALAAEALRRIDTGMSVMLDTSSTNVFLARLIARREPVQLTVITNYLPILQTLRSCEGVDLIVIGGSYNPNHDAFFGMDAVAMTESLRVNLAVLSTSAMTPEETYHQDQDIVTMKRAMMAAAERRILLMDPTKIERTALHRLAPSSAFDELVLTDPGPTDFTTDVAEQVPTTVIPLDAGRSVS</sequence>
<evidence type="ECO:0000256" key="1">
    <source>
        <dbReference type="ARBA" id="ARBA00021390"/>
    </source>
</evidence>
<comment type="function">
    <text evidence="6">Repressor of the lactose catabolism operon. Galactose-6-phosphate is the inducer.</text>
</comment>
<dbReference type="SMART" id="SM01134">
    <property type="entry name" value="DeoRC"/>
    <property type="match status" value="1"/>
</dbReference>
<keyword evidence="4 8" id="KW-0238">DNA-binding</keyword>
<dbReference type="InterPro" id="IPR018356">
    <property type="entry name" value="Tscrpt_reg_HTH_DeoR_CS"/>
</dbReference>
<evidence type="ECO:0000256" key="2">
    <source>
        <dbReference type="ARBA" id="ARBA00022491"/>
    </source>
</evidence>
<dbReference type="Gene3D" id="3.40.50.1360">
    <property type="match status" value="1"/>
</dbReference>
<organism evidence="8 9">
    <name type="scientific">Candidatus Ruania gallistercoris</name>
    <dbReference type="NCBI Taxonomy" id="2838746"/>
    <lineage>
        <taxon>Bacteria</taxon>
        <taxon>Bacillati</taxon>
        <taxon>Actinomycetota</taxon>
        <taxon>Actinomycetes</taxon>
        <taxon>Micrococcales</taxon>
        <taxon>Ruaniaceae</taxon>
        <taxon>Ruania</taxon>
    </lineage>
</organism>
<feature type="domain" description="HTH deoR-type" evidence="7">
    <location>
        <begin position="17"/>
        <end position="72"/>
    </location>
</feature>
<evidence type="ECO:0000313" key="8">
    <source>
        <dbReference type="EMBL" id="HIZ34559.1"/>
    </source>
</evidence>
<proteinExistence type="predicted"/>
<evidence type="ECO:0000313" key="9">
    <source>
        <dbReference type="Proteomes" id="UP000824037"/>
    </source>
</evidence>
<dbReference type="AlphaFoldDB" id="A0A9D2EBF0"/>
<evidence type="ECO:0000256" key="3">
    <source>
        <dbReference type="ARBA" id="ARBA00023015"/>
    </source>
</evidence>
<evidence type="ECO:0000256" key="4">
    <source>
        <dbReference type="ARBA" id="ARBA00023125"/>
    </source>
</evidence>
<dbReference type="PROSITE" id="PS51000">
    <property type="entry name" value="HTH_DEOR_2"/>
    <property type="match status" value="1"/>
</dbReference>
<gene>
    <name evidence="8" type="ORF">H9815_02185</name>
</gene>
<dbReference type="Proteomes" id="UP000824037">
    <property type="component" value="Unassembled WGS sequence"/>
</dbReference>
<reference evidence="8" key="2">
    <citation type="submission" date="2021-04" db="EMBL/GenBank/DDBJ databases">
        <authorList>
            <person name="Gilroy R."/>
        </authorList>
    </citation>
    <scope>NUCLEOTIDE SEQUENCE</scope>
    <source>
        <strain evidence="8">ChiGjej4B4-7305</strain>
    </source>
</reference>
<dbReference type="Pfam" id="PF00455">
    <property type="entry name" value="DeoRC"/>
    <property type="match status" value="1"/>
</dbReference>
<dbReference type="PANTHER" id="PTHR30363">
    <property type="entry name" value="HTH-TYPE TRANSCRIPTIONAL REGULATOR SRLR-RELATED"/>
    <property type="match status" value="1"/>
</dbReference>
<keyword evidence="5" id="KW-0804">Transcription</keyword>
<dbReference type="InterPro" id="IPR014036">
    <property type="entry name" value="DeoR-like_C"/>
</dbReference>
<dbReference type="PANTHER" id="PTHR30363:SF4">
    <property type="entry name" value="GLYCEROL-3-PHOSPHATE REGULON REPRESSOR"/>
    <property type="match status" value="1"/>
</dbReference>
<dbReference type="InterPro" id="IPR050313">
    <property type="entry name" value="Carb_Metab_HTH_regulators"/>
</dbReference>
<dbReference type="GO" id="GO:0003700">
    <property type="term" value="F:DNA-binding transcription factor activity"/>
    <property type="evidence" value="ECO:0007669"/>
    <property type="project" value="InterPro"/>
</dbReference>
<evidence type="ECO:0000259" key="7">
    <source>
        <dbReference type="PROSITE" id="PS51000"/>
    </source>
</evidence>
<dbReference type="SUPFAM" id="SSF100950">
    <property type="entry name" value="NagB/RpiA/CoA transferase-like"/>
    <property type="match status" value="1"/>
</dbReference>
<evidence type="ECO:0000256" key="6">
    <source>
        <dbReference type="ARBA" id="ARBA00024937"/>
    </source>
</evidence>
<dbReference type="GO" id="GO:0003677">
    <property type="term" value="F:DNA binding"/>
    <property type="evidence" value="ECO:0007669"/>
    <property type="project" value="UniProtKB-KW"/>
</dbReference>
<name>A0A9D2EBF0_9MICO</name>
<dbReference type="SUPFAM" id="SSF46785">
    <property type="entry name" value="Winged helix' DNA-binding domain"/>
    <property type="match status" value="1"/>
</dbReference>
<comment type="caution">
    <text evidence="8">The sequence shown here is derived from an EMBL/GenBank/DDBJ whole genome shotgun (WGS) entry which is preliminary data.</text>
</comment>
<keyword evidence="3" id="KW-0805">Transcription regulation</keyword>
<dbReference type="PROSITE" id="PS00894">
    <property type="entry name" value="HTH_DEOR_1"/>
    <property type="match status" value="1"/>
</dbReference>
<dbReference type="InterPro" id="IPR001034">
    <property type="entry name" value="DeoR_HTH"/>
</dbReference>
<protein>
    <recommendedName>
        <fullName evidence="1">Lactose phosphotransferase system repressor</fullName>
    </recommendedName>
</protein>
<dbReference type="Pfam" id="PF08220">
    <property type="entry name" value="HTH_DeoR"/>
    <property type="match status" value="1"/>
</dbReference>
<dbReference type="InterPro" id="IPR036390">
    <property type="entry name" value="WH_DNA-bd_sf"/>
</dbReference>
<dbReference type="EMBL" id="DXBY01000044">
    <property type="protein sequence ID" value="HIZ34559.1"/>
    <property type="molecule type" value="Genomic_DNA"/>
</dbReference>
<dbReference type="PRINTS" id="PR00037">
    <property type="entry name" value="HTHLACR"/>
</dbReference>
<keyword evidence="2" id="KW-0678">Repressor</keyword>
<accession>A0A9D2EBF0</accession>
<dbReference type="SMART" id="SM00420">
    <property type="entry name" value="HTH_DEOR"/>
    <property type="match status" value="1"/>
</dbReference>
<evidence type="ECO:0000256" key="5">
    <source>
        <dbReference type="ARBA" id="ARBA00023163"/>
    </source>
</evidence>
<dbReference type="InterPro" id="IPR037171">
    <property type="entry name" value="NagB/RpiA_transferase-like"/>
</dbReference>